<feature type="compositionally biased region" description="Low complexity" evidence="1">
    <location>
        <begin position="26"/>
        <end position="52"/>
    </location>
</feature>
<name>A0AAQ3SP12_PASNO</name>
<organism evidence="2 3">
    <name type="scientific">Paspalum notatum var. saurae</name>
    <dbReference type="NCBI Taxonomy" id="547442"/>
    <lineage>
        <taxon>Eukaryota</taxon>
        <taxon>Viridiplantae</taxon>
        <taxon>Streptophyta</taxon>
        <taxon>Embryophyta</taxon>
        <taxon>Tracheophyta</taxon>
        <taxon>Spermatophyta</taxon>
        <taxon>Magnoliopsida</taxon>
        <taxon>Liliopsida</taxon>
        <taxon>Poales</taxon>
        <taxon>Poaceae</taxon>
        <taxon>PACMAD clade</taxon>
        <taxon>Panicoideae</taxon>
        <taxon>Andropogonodae</taxon>
        <taxon>Paspaleae</taxon>
        <taxon>Paspalinae</taxon>
        <taxon>Paspalum</taxon>
    </lineage>
</organism>
<gene>
    <name evidence="2" type="ORF">U9M48_007958</name>
</gene>
<proteinExistence type="predicted"/>
<protein>
    <submittedName>
        <fullName evidence="2">Uncharacterized protein</fullName>
    </submittedName>
</protein>
<accession>A0AAQ3SP12</accession>
<evidence type="ECO:0000313" key="3">
    <source>
        <dbReference type="Proteomes" id="UP001341281"/>
    </source>
</evidence>
<feature type="compositionally biased region" description="Basic residues" evidence="1">
    <location>
        <begin position="12"/>
        <end position="25"/>
    </location>
</feature>
<dbReference type="AlphaFoldDB" id="A0AAQ3SP12"/>
<dbReference type="EMBL" id="CP144746">
    <property type="protein sequence ID" value="WVZ57594.1"/>
    <property type="molecule type" value="Genomic_DNA"/>
</dbReference>
<keyword evidence="3" id="KW-1185">Reference proteome</keyword>
<reference evidence="2 3" key="1">
    <citation type="submission" date="2024-02" db="EMBL/GenBank/DDBJ databases">
        <title>High-quality chromosome-scale genome assembly of Pensacola bahiagrass (Paspalum notatum Flugge var. saurae).</title>
        <authorList>
            <person name="Vega J.M."/>
            <person name="Podio M."/>
            <person name="Orjuela J."/>
            <person name="Siena L.A."/>
            <person name="Pessino S.C."/>
            <person name="Combes M.C."/>
            <person name="Mariac C."/>
            <person name="Albertini E."/>
            <person name="Pupilli F."/>
            <person name="Ortiz J.P.A."/>
            <person name="Leblanc O."/>
        </authorList>
    </citation>
    <scope>NUCLEOTIDE SEQUENCE [LARGE SCALE GENOMIC DNA]</scope>
    <source>
        <strain evidence="2">R1</strain>
        <tissue evidence="2">Leaf</tissue>
    </source>
</reference>
<feature type="region of interest" description="Disordered" evidence="1">
    <location>
        <begin position="73"/>
        <end position="97"/>
    </location>
</feature>
<evidence type="ECO:0000313" key="2">
    <source>
        <dbReference type="EMBL" id="WVZ57594.1"/>
    </source>
</evidence>
<feature type="region of interest" description="Disordered" evidence="1">
    <location>
        <begin position="1"/>
        <end position="52"/>
    </location>
</feature>
<evidence type="ECO:0000256" key="1">
    <source>
        <dbReference type="SAM" id="MobiDB-lite"/>
    </source>
</evidence>
<feature type="compositionally biased region" description="Low complexity" evidence="1">
    <location>
        <begin position="73"/>
        <end position="87"/>
    </location>
</feature>
<dbReference type="Proteomes" id="UP001341281">
    <property type="component" value="Chromosome 02"/>
</dbReference>
<sequence length="192" mass="20147">MSFLLSRATASKPRRRLLHPLRRRQATPSSSSTAASTSSSSSSSISSSSAASTLSSSAASSSAATSTSSPWIPFNPAHGAAPAAPQPGSRGVRRAHGVGEARQVVPLSPPSVAPRHHKVSLRPRLPFLLLRPRCHGVPLRSGLPFLLPRRAVLPWSSTAPAEPRLLHARRLLVISISSSSSPAARTDVELRG</sequence>